<comment type="subcellular location">
    <subcellularLocation>
        <location evidence="1">Nucleus</location>
    </subcellularLocation>
</comment>
<keyword evidence="3" id="KW-0227">DNA damage</keyword>
<evidence type="ECO:0000313" key="9">
    <source>
        <dbReference type="EMBL" id="KAF2725873.1"/>
    </source>
</evidence>
<keyword evidence="2" id="KW-0547">Nucleotide-binding</keyword>
<dbReference type="AlphaFoldDB" id="A0A9P4QHW9"/>
<evidence type="ECO:0000256" key="3">
    <source>
        <dbReference type="ARBA" id="ARBA00022763"/>
    </source>
</evidence>
<dbReference type="GO" id="GO:0005524">
    <property type="term" value="F:ATP binding"/>
    <property type="evidence" value="ECO:0007669"/>
    <property type="project" value="UniProtKB-KW"/>
</dbReference>
<feature type="domain" description="RecA family profile 1" evidence="8">
    <location>
        <begin position="25"/>
        <end position="216"/>
    </location>
</feature>
<dbReference type="EMBL" id="MU003766">
    <property type="protein sequence ID" value="KAF2725873.1"/>
    <property type="molecule type" value="Genomic_DNA"/>
</dbReference>
<organism evidence="9 10">
    <name type="scientific">Polychaeton citri CBS 116435</name>
    <dbReference type="NCBI Taxonomy" id="1314669"/>
    <lineage>
        <taxon>Eukaryota</taxon>
        <taxon>Fungi</taxon>
        <taxon>Dikarya</taxon>
        <taxon>Ascomycota</taxon>
        <taxon>Pezizomycotina</taxon>
        <taxon>Dothideomycetes</taxon>
        <taxon>Dothideomycetidae</taxon>
        <taxon>Capnodiales</taxon>
        <taxon>Capnodiaceae</taxon>
        <taxon>Polychaeton</taxon>
    </lineage>
</organism>
<gene>
    <name evidence="9" type="ORF">K431DRAFT_214466</name>
</gene>
<sequence length="382" mass="41343">MSLSCQDRLPTISASQALQAAQSLRSPAIPSNVSRLDSILSPYGVGFERGKVTEIWGPSGCGKSALCLQASCRSLQDGHDVTWVACAAPLSGSRLDRITHTIEPTSTTNESDLAAPLDRFKHIPAPTLAHLLALILQRETVPPTSNTSFLVIDDLHTLFDIAYPRHPAANMPFQSIAQEQKNWLSGRRYALLSRITRILKKIAMIQNAVVLVTTGCATRMRGEQGLGAALVPGIGGVEWDKGVSARCVVFRDFKGRFIGVQKSQGITFARETGDPGRIVPFTICLETGIMRDGSAQDYVSNRSDPTKVGPLKQGLSPTRLRKRVLEEVADSDEDGAVDEYGWGDGDEDALSAGRLHDGFTRPDVNNLTPGEARENVIEVPDD</sequence>
<keyword evidence="4" id="KW-0067">ATP-binding</keyword>
<dbReference type="GO" id="GO:0005657">
    <property type="term" value="C:replication fork"/>
    <property type="evidence" value="ECO:0007669"/>
    <property type="project" value="TreeGrafter"/>
</dbReference>
<dbReference type="InterPro" id="IPR020588">
    <property type="entry name" value="RecA_ATP-bd"/>
</dbReference>
<evidence type="ECO:0000313" key="10">
    <source>
        <dbReference type="Proteomes" id="UP000799441"/>
    </source>
</evidence>
<dbReference type="InterPro" id="IPR027417">
    <property type="entry name" value="P-loop_NTPase"/>
</dbReference>
<proteinExistence type="predicted"/>
<dbReference type="GO" id="GO:0140664">
    <property type="term" value="F:ATP-dependent DNA damage sensor activity"/>
    <property type="evidence" value="ECO:0007669"/>
    <property type="project" value="InterPro"/>
</dbReference>
<name>A0A9P4QHW9_9PEZI</name>
<comment type="caution">
    <text evidence="9">The sequence shown here is derived from an EMBL/GenBank/DDBJ whole genome shotgun (WGS) entry which is preliminary data.</text>
</comment>
<dbReference type="GO" id="GO:0033063">
    <property type="term" value="C:Rad51B-Rad51C-Rad51D-XRCC2 complex"/>
    <property type="evidence" value="ECO:0007669"/>
    <property type="project" value="TreeGrafter"/>
</dbReference>
<keyword evidence="6" id="KW-0539">Nucleus</keyword>
<evidence type="ECO:0000256" key="5">
    <source>
        <dbReference type="ARBA" id="ARBA00023204"/>
    </source>
</evidence>
<keyword evidence="9" id="KW-0378">Hydrolase</keyword>
<dbReference type="PANTHER" id="PTHR46239:SF1">
    <property type="entry name" value="DNA REPAIR PROTEIN RAD51 HOMOLOG 3"/>
    <property type="match status" value="1"/>
</dbReference>
<dbReference type="InterPro" id="IPR052093">
    <property type="entry name" value="HR_Repair_Mediator"/>
</dbReference>
<evidence type="ECO:0000256" key="6">
    <source>
        <dbReference type="ARBA" id="ARBA00023242"/>
    </source>
</evidence>
<dbReference type="Proteomes" id="UP000799441">
    <property type="component" value="Unassembled WGS sequence"/>
</dbReference>
<dbReference type="SMART" id="SM00382">
    <property type="entry name" value="AAA"/>
    <property type="match status" value="1"/>
</dbReference>
<reference evidence="9" key="1">
    <citation type="journal article" date="2020" name="Stud. Mycol.">
        <title>101 Dothideomycetes genomes: a test case for predicting lifestyles and emergence of pathogens.</title>
        <authorList>
            <person name="Haridas S."/>
            <person name="Albert R."/>
            <person name="Binder M."/>
            <person name="Bloem J."/>
            <person name="Labutti K."/>
            <person name="Salamov A."/>
            <person name="Andreopoulos B."/>
            <person name="Baker S."/>
            <person name="Barry K."/>
            <person name="Bills G."/>
            <person name="Bluhm B."/>
            <person name="Cannon C."/>
            <person name="Castanera R."/>
            <person name="Culley D."/>
            <person name="Daum C."/>
            <person name="Ezra D."/>
            <person name="Gonzalez J."/>
            <person name="Henrissat B."/>
            <person name="Kuo A."/>
            <person name="Liang C."/>
            <person name="Lipzen A."/>
            <person name="Lutzoni F."/>
            <person name="Magnuson J."/>
            <person name="Mondo S."/>
            <person name="Nolan M."/>
            <person name="Ohm R."/>
            <person name="Pangilinan J."/>
            <person name="Park H.-J."/>
            <person name="Ramirez L."/>
            <person name="Alfaro M."/>
            <person name="Sun H."/>
            <person name="Tritt A."/>
            <person name="Yoshinaga Y."/>
            <person name="Zwiers L.-H."/>
            <person name="Turgeon B."/>
            <person name="Goodwin S."/>
            <person name="Spatafora J."/>
            <person name="Crous P."/>
            <person name="Grigoriev I."/>
        </authorList>
    </citation>
    <scope>NUCLEOTIDE SEQUENCE</scope>
    <source>
        <strain evidence="9">CBS 116435</strain>
    </source>
</reference>
<dbReference type="GO" id="GO:0000400">
    <property type="term" value="F:four-way junction DNA binding"/>
    <property type="evidence" value="ECO:0007669"/>
    <property type="project" value="TreeGrafter"/>
</dbReference>
<feature type="region of interest" description="Disordered" evidence="7">
    <location>
        <begin position="351"/>
        <end position="382"/>
    </location>
</feature>
<keyword evidence="10" id="KW-1185">Reference proteome</keyword>
<dbReference type="OrthoDB" id="5957327at2759"/>
<dbReference type="Gene3D" id="3.40.50.300">
    <property type="entry name" value="P-loop containing nucleotide triphosphate hydrolases"/>
    <property type="match status" value="1"/>
</dbReference>
<dbReference type="InterPro" id="IPR003593">
    <property type="entry name" value="AAA+_ATPase"/>
</dbReference>
<evidence type="ECO:0000259" key="8">
    <source>
        <dbReference type="PROSITE" id="PS50162"/>
    </source>
</evidence>
<evidence type="ECO:0000256" key="2">
    <source>
        <dbReference type="ARBA" id="ARBA00022741"/>
    </source>
</evidence>
<dbReference type="SUPFAM" id="SSF52540">
    <property type="entry name" value="P-loop containing nucleoside triphosphate hydrolases"/>
    <property type="match status" value="1"/>
</dbReference>
<dbReference type="PANTHER" id="PTHR46239">
    <property type="entry name" value="DNA REPAIR PROTEIN RAD51 HOMOLOG 3 RAD51C"/>
    <property type="match status" value="1"/>
</dbReference>
<evidence type="ECO:0000256" key="7">
    <source>
        <dbReference type="SAM" id="MobiDB-lite"/>
    </source>
</evidence>
<dbReference type="PROSITE" id="PS50162">
    <property type="entry name" value="RECA_2"/>
    <property type="match status" value="1"/>
</dbReference>
<evidence type="ECO:0000256" key="1">
    <source>
        <dbReference type="ARBA" id="ARBA00004123"/>
    </source>
</evidence>
<dbReference type="GO" id="GO:0008821">
    <property type="term" value="F:crossover junction DNA endonuclease activity"/>
    <property type="evidence" value="ECO:0007669"/>
    <property type="project" value="TreeGrafter"/>
</dbReference>
<keyword evidence="5" id="KW-0234">DNA repair</keyword>
<dbReference type="GO" id="GO:0033065">
    <property type="term" value="C:Rad51C-XRCC3 complex"/>
    <property type="evidence" value="ECO:0007669"/>
    <property type="project" value="TreeGrafter"/>
</dbReference>
<protein>
    <submittedName>
        <fullName evidence="9">P-loop containing nucleoside triphosphate hydrolase protein</fullName>
    </submittedName>
</protein>
<evidence type="ECO:0000256" key="4">
    <source>
        <dbReference type="ARBA" id="ARBA00022840"/>
    </source>
</evidence>
<dbReference type="GO" id="GO:0000707">
    <property type="term" value="P:meiotic DNA recombinase assembly"/>
    <property type="evidence" value="ECO:0007669"/>
    <property type="project" value="TreeGrafter"/>
</dbReference>
<accession>A0A9P4QHW9</accession>
<dbReference type="GO" id="GO:0007131">
    <property type="term" value="P:reciprocal meiotic recombination"/>
    <property type="evidence" value="ECO:0007669"/>
    <property type="project" value="TreeGrafter"/>
</dbReference>